<comment type="cofactor">
    <cofactor evidence="1">
        <name>L-ascorbate</name>
        <dbReference type="ChEBI" id="CHEBI:38290"/>
    </cofactor>
</comment>
<evidence type="ECO:0000313" key="25">
    <source>
        <dbReference type="Proteomes" id="UP000601435"/>
    </source>
</evidence>
<dbReference type="InterPro" id="IPR044862">
    <property type="entry name" value="Pro_4_hyd_alph_FE2OG_OXY"/>
</dbReference>
<dbReference type="SUPFAM" id="SSF69593">
    <property type="entry name" value="Glycerol-3-phosphate (1)-acyltransferase"/>
    <property type="match status" value="1"/>
</dbReference>
<evidence type="ECO:0000256" key="21">
    <source>
        <dbReference type="SAM" id="MobiDB-lite"/>
    </source>
</evidence>
<keyword evidence="19" id="KW-1208">Phospholipid metabolism</keyword>
<evidence type="ECO:0000256" key="2">
    <source>
        <dbReference type="ARBA" id="ARBA00004370"/>
    </source>
</evidence>
<evidence type="ECO:0000313" key="24">
    <source>
        <dbReference type="EMBL" id="CAE7883836.1"/>
    </source>
</evidence>
<dbReference type="InterPro" id="IPR005123">
    <property type="entry name" value="Oxoglu/Fe-dep_dioxygenase_dom"/>
</dbReference>
<dbReference type="GO" id="GO:0008374">
    <property type="term" value="F:O-acyltransferase activity"/>
    <property type="evidence" value="ECO:0007669"/>
    <property type="project" value="InterPro"/>
</dbReference>
<accession>A0A813AX76</accession>
<evidence type="ECO:0000256" key="14">
    <source>
        <dbReference type="ARBA" id="ARBA00023004"/>
    </source>
</evidence>
<dbReference type="PANTHER" id="PTHR23063:SF52">
    <property type="entry name" value="LYSOPHOSPHATIDYLCHOLINE ACYLTRANSFERASE"/>
    <property type="match status" value="1"/>
</dbReference>
<evidence type="ECO:0000256" key="3">
    <source>
        <dbReference type="ARBA" id="ARBA00005074"/>
    </source>
</evidence>
<evidence type="ECO:0000256" key="20">
    <source>
        <dbReference type="ARBA" id="ARBA00023315"/>
    </source>
</evidence>
<dbReference type="InterPro" id="IPR029058">
    <property type="entry name" value="AB_hydrolase_fold"/>
</dbReference>
<dbReference type="CDD" id="cd00051">
    <property type="entry name" value="EFh"/>
    <property type="match status" value="1"/>
</dbReference>
<protein>
    <submittedName>
        <fullName evidence="24">LPEAT1 protein</fullName>
    </submittedName>
</protein>
<evidence type="ECO:0000256" key="5">
    <source>
        <dbReference type="ARBA" id="ARBA00022516"/>
    </source>
</evidence>
<dbReference type="Gene3D" id="1.10.238.10">
    <property type="entry name" value="EF-hand"/>
    <property type="match status" value="1"/>
</dbReference>
<keyword evidence="8" id="KW-0479">Metal-binding</keyword>
<dbReference type="GO" id="GO:0016020">
    <property type="term" value="C:membrane"/>
    <property type="evidence" value="ECO:0007669"/>
    <property type="project" value="UniProtKB-SubCell"/>
</dbReference>
<evidence type="ECO:0000256" key="1">
    <source>
        <dbReference type="ARBA" id="ARBA00001961"/>
    </source>
</evidence>
<keyword evidence="20" id="KW-0012">Acyltransferase</keyword>
<evidence type="ECO:0000256" key="6">
    <source>
        <dbReference type="ARBA" id="ARBA00022679"/>
    </source>
</evidence>
<evidence type="ECO:0000256" key="9">
    <source>
        <dbReference type="ARBA" id="ARBA00022824"/>
    </source>
</evidence>
<keyword evidence="12" id="KW-1133">Transmembrane helix</keyword>
<comment type="caution">
    <text evidence="24">The sequence shown here is derived from an EMBL/GenBank/DDBJ whole genome shotgun (WGS) entry which is preliminary data.</text>
</comment>
<dbReference type="InterPro" id="IPR011990">
    <property type="entry name" value="TPR-like_helical_dom_sf"/>
</dbReference>
<evidence type="ECO:0000256" key="7">
    <source>
        <dbReference type="ARBA" id="ARBA00022692"/>
    </source>
</evidence>
<dbReference type="Gene3D" id="1.25.40.10">
    <property type="entry name" value="Tetratricopeptide repeat domain"/>
    <property type="match status" value="1"/>
</dbReference>
<dbReference type="OrthoDB" id="444521at2759"/>
<dbReference type="Pfam" id="PF13640">
    <property type="entry name" value="2OG-FeII_Oxy_3"/>
    <property type="match status" value="1"/>
</dbReference>
<keyword evidence="6" id="KW-0808">Transferase</keyword>
<dbReference type="InterPro" id="IPR002123">
    <property type="entry name" value="Plipid/glycerol_acylTrfase"/>
</dbReference>
<dbReference type="SUPFAM" id="SSF47473">
    <property type="entry name" value="EF-hand"/>
    <property type="match status" value="1"/>
</dbReference>
<proteinExistence type="inferred from homology"/>
<dbReference type="EMBL" id="CAJNJA010064697">
    <property type="protein sequence ID" value="CAE7883836.1"/>
    <property type="molecule type" value="Genomic_DNA"/>
</dbReference>
<dbReference type="SMART" id="SM00563">
    <property type="entry name" value="PlsC"/>
    <property type="match status" value="1"/>
</dbReference>
<keyword evidence="7" id="KW-0812">Transmembrane</keyword>
<keyword evidence="9" id="KW-0256">Endoplasmic reticulum</keyword>
<feature type="region of interest" description="Disordered" evidence="21">
    <location>
        <begin position="1108"/>
        <end position="1127"/>
    </location>
</feature>
<evidence type="ECO:0000259" key="23">
    <source>
        <dbReference type="PROSITE" id="PS51471"/>
    </source>
</evidence>
<evidence type="ECO:0000256" key="15">
    <source>
        <dbReference type="ARBA" id="ARBA00023098"/>
    </source>
</evidence>
<organism evidence="24 25">
    <name type="scientific">Symbiodinium necroappetens</name>
    <dbReference type="NCBI Taxonomy" id="1628268"/>
    <lineage>
        <taxon>Eukaryota</taxon>
        <taxon>Sar</taxon>
        <taxon>Alveolata</taxon>
        <taxon>Dinophyceae</taxon>
        <taxon>Suessiales</taxon>
        <taxon>Symbiodiniaceae</taxon>
        <taxon>Symbiodinium</taxon>
    </lineage>
</organism>
<feature type="compositionally biased region" description="Basic and acidic residues" evidence="21">
    <location>
        <begin position="1373"/>
        <end position="1442"/>
    </location>
</feature>
<dbReference type="UniPathway" id="UPA00085"/>
<evidence type="ECO:0000256" key="18">
    <source>
        <dbReference type="ARBA" id="ARBA00023209"/>
    </source>
</evidence>
<comment type="subcellular location">
    <subcellularLocation>
        <location evidence="2">Membrane</location>
    </subcellularLocation>
</comment>
<comment type="pathway">
    <text evidence="3">Lipid metabolism; phospholipid metabolism.</text>
</comment>
<evidence type="ECO:0000256" key="4">
    <source>
        <dbReference type="ARBA" id="ARBA00008655"/>
    </source>
</evidence>
<feature type="domain" description="EF-hand" evidence="22">
    <location>
        <begin position="586"/>
        <end position="620"/>
    </location>
</feature>
<evidence type="ECO:0000256" key="19">
    <source>
        <dbReference type="ARBA" id="ARBA00023264"/>
    </source>
</evidence>
<sequence length="2193" mass="244505">MAMETSADIYHRARRVLVGAKMRQSKESWDELFHAADKDRSKTLDLKELTQATLPKDIFRICMTRFLVLLPFAICSAQFVCRDPGWSDDFCSPQGTNVSGCSGEGYGLLPRSPDWMQIRQRLIREIFGQEMLPRKSRPDSVTTKAVRHLFPDCLYAAWGSGNRSDCEKVINVTEIRWAMPARLKANYSMTLTSKVFLTLSTSGYAPNYDIWGAGQPADPQLPRKGKTLVLFHNGHGMSKGCPTYGDTDGSADWLNQMGFDVATVMMPFKDCNSDPHDPRSLHAWFQPFEDEGKPWVQYFLEPVINTINFAIDSLAYERIIMMGLSGGGWTTTLAAAVDPRIVLSIPIAGSLPCDFRHTSWDFEQFCSDRWAQIGNYTALYVLAALEKDRASVQMLRESDPCCFHACGRHSRIQDYNRFVNSAARGVFETVVTEGNLHQFNPREKVIAATLIGKIARKEEIKACDVQSPFNVLREKLRIPDTTLPDHEIQVVFCEIDIDKTGAISGPEFSRFVSRGPLNPEEEAKLFAVRVKRVHRNLRLGFRNYRTDDAAVRKLFDRIDRGGDGRISMHELMGFVREDLKLSRWDVFESEMKAFYKSMDDNGDGLDANELVKFIRHTRAANGKQNQRNQTGAYLGGPMAAVCQEAQRAEQRQEPLQAQRRFEEAAQLWSRICGREALAAEAWAEAGRLRLELGAPLDAVVACEHGLRLSARHWRLGFLSALALESIGLLSTAEERLQQAARLLTEVAAKEALSAVLEALRRVRARTAQLQAGEPQALMEEIQRMGSLLGDKEAGYWISSVGECSRSAEGQAELVQKGFLDSSQRDMKQPVAVARKASLVAMRYRINKKLQRYLSGAGLLLGVAEQCVLPKALRHPGASELLGSAAEVLKSRRLAVVDGAFPADAIAQVQSELKMLRSEQVLQNDVNDVCNPLQEAKYLPYGADDAASTFRARCPITMQVTRQLAGLAAVLEELLGLDLAVPQSVMAACYPPHASYKMHLDSYFLQGCPDDVPRKVTVLLYCNHGWSPKVGGELRAWGPFDQGQGPAQTIEPLPGRMVVFLSEEIWHEVLESHGERFALVDKFSFVEDTSTSSAQLRRRPTYRTQLLSDRMPKSQSAGELRSGGGSPTFVSTPSFVNLGRTSLDVVSPYLDCSHKSSPLSPLFTQRAKDGNSKEAADNRLVHFTHATQHERPWFVGEGHGVEPLKPTEEEASLECSTSAASQEVQEERQVSRERSSKTRWADVDSDEDEDHHGFVGFNAKTSSPDKMPAQGESDEENEEDDQDDSENDEGSDEPAEEEWQEVKREKKPKAMPKPEATRPRRERRDRGRRGEDRKDAKKDENGQEREAQQSTRRRRDGDRTRRDRRRAGGGGEAPKLRQEEAKKPAESDWRRRDRGEKEVEAPKPVEKKPPAREQKAPREQKESREPRKENGAGGEKKLVEKQGSRNSGEGDTGKFRPPNRRSQDSQPRQSRQTSGRSEDGGRNRGDRRRHPAHDQGDEKLKNWVAMLDLVEDGIGFGHACNVFEILMFSPKSCTTIMGTAALRVVKGLAMGTEAKAPVPRLGMTRDLSRHHLYWHESFVAVTGMFDFTGQIAKTCREVADSSQYRREATAAKSGRPHMALVLRSHGHRSSVRRRPDHAVCQAEGGVTTSEENDEAAKNAVVEAPALSQRRCFFKAGAWLSFVTQLAQNADPVAELGCQSTCGTNNHQKMQAELAQNARRQLRPASLLQAMPEALCPARRRKAHCRHHGVYGALDKEALEDGGSPVPPLTKKQQHARAWGLGRRKEGTPALMGDAYSPASPDGEMLAPLSGFADTADFWSWTAALPRLRLAASPSRLLLDRVLHVTVAALNFVHANFRPAVEPWGLAVGGFPELQGDGEENFATVSTGFIYANGIFPSVFCDYGNNNFGPLPANEADQQAMLRSTPIIVANHVSYLDVMVLPLALQMPKFMSKAGVRNAPLFGTLGDDLEYIWVDRGSKDARGAALGAIHEHVAGWKDGDRPLLIFPAGTTSNGTSLLEFKQGAFVSGAPVRPVLLKHTGAWNPACTDYLMTDDGQRSLYSDGEWAMNFWAHLLHSCTIFICEPYYPSAEEKANPKHYASNVRAYMLEKQRELEPLGLVTRWWRHVISVFAQQQSRRQLQLSVCQTVGICRFQLARTCPSVSVLKTQSPEYVIGETCSRFEQVTESVTERLRFFI</sequence>
<dbReference type="GO" id="GO:0016705">
    <property type="term" value="F:oxidoreductase activity, acting on paired donors, with incorporation or reduction of molecular oxygen"/>
    <property type="evidence" value="ECO:0007669"/>
    <property type="project" value="InterPro"/>
</dbReference>
<dbReference type="InterPro" id="IPR045252">
    <property type="entry name" value="LPCAT1-like"/>
</dbReference>
<dbReference type="SMART" id="SM00702">
    <property type="entry name" value="P4Hc"/>
    <property type="match status" value="1"/>
</dbReference>
<dbReference type="InterPro" id="IPR006620">
    <property type="entry name" value="Pro_4_hyd_alph"/>
</dbReference>
<dbReference type="GO" id="GO:0005509">
    <property type="term" value="F:calcium ion binding"/>
    <property type="evidence" value="ECO:0007669"/>
    <property type="project" value="InterPro"/>
</dbReference>
<dbReference type="InterPro" id="IPR002048">
    <property type="entry name" value="EF_hand_dom"/>
</dbReference>
<dbReference type="PROSITE" id="PS51471">
    <property type="entry name" value="FE2OG_OXY"/>
    <property type="match status" value="1"/>
</dbReference>
<feature type="compositionally biased region" description="Basic and acidic residues" evidence="21">
    <location>
        <begin position="1224"/>
        <end position="1241"/>
    </location>
</feature>
<feature type="domain" description="EF-hand" evidence="22">
    <location>
        <begin position="546"/>
        <end position="581"/>
    </location>
</feature>
<dbReference type="Gene3D" id="3.40.50.1820">
    <property type="entry name" value="alpha/beta hydrolase"/>
    <property type="match status" value="1"/>
</dbReference>
<dbReference type="InterPro" id="IPR011992">
    <property type="entry name" value="EF-hand-dom_pair"/>
</dbReference>
<dbReference type="GO" id="GO:0005506">
    <property type="term" value="F:iron ion binding"/>
    <property type="evidence" value="ECO:0007669"/>
    <property type="project" value="InterPro"/>
</dbReference>
<evidence type="ECO:0000256" key="16">
    <source>
        <dbReference type="ARBA" id="ARBA00023136"/>
    </source>
</evidence>
<dbReference type="SUPFAM" id="SSF48452">
    <property type="entry name" value="TPR-like"/>
    <property type="match status" value="1"/>
</dbReference>
<keyword evidence="17" id="KW-0325">Glycoprotein</keyword>
<keyword evidence="5" id="KW-0444">Lipid biosynthesis</keyword>
<dbReference type="GO" id="GO:0051213">
    <property type="term" value="F:dioxygenase activity"/>
    <property type="evidence" value="ECO:0007669"/>
    <property type="project" value="UniProtKB-KW"/>
</dbReference>
<keyword evidence="10" id="KW-0106">Calcium</keyword>
<keyword evidence="25" id="KW-1185">Reference proteome</keyword>
<gene>
    <name evidence="24" type="primary">LPEAT1</name>
    <name evidence="24" type="ORF">SNEC2469_LOCUS29116</name>
</gene>
<keyword evidence="14" id="KW-0408">Iron</keyword>
<dbReference type="InterPro" id="IPR018247">
    <property type="entry name" value="EF_Hand_1_Ca_BS"/>
</dbReference>
<dbReference type="GO" id="GO:0008654">
    <property type="term" value="P:phospholipid biosynthetic process"/>
    <property type="evidence" value="ECO:0007669"/>
    <property type="project" value="UniProtKB-KW"/>
</dbReference>
<keyword evidence="16" id="KW-0472">Membrane</keyword>
<name>A0A813AX76_9DINO</name>
<dbReference type="CDD" id="cd07991">
    <property type="entry name" value="LPLAT_LPCAT1-like"/>
    <property type="match status" value="1"/>
</dbReference>
<dbReference type="PROSITE" id="PS00018">
    <property type="entry name" value="EF_HAND_1"/>
    <property type="match status" value="2"/>
</dbReference>
<comment type="similarity">
    <text evidence="4">Belongs to the 1-acyl-sn-glycerol-3-phosphate acyltransferase family.</text>
</comment>
<evidence type="ECO:0000256" key="10">
    <source>
        <dbReference type="ARBA" id="ARBA00022837"/>
    </source>
</evidence>
<feature type="domain" description="EF-hand" evidence="22">
    <location>
        <begin position="483"/>
        <end position="518"/>
    </location>
</feature>
<dbReference type="GO" id="GO:0031418">
    <property type="term" value="F:L-ascorbic acid binding"/>
    <property type="evidence" value="ECO:0007669"/>
    <property type="project" value="InterPro"/>
</dbReference>
<feature type="domain" description="EF-hand" evidence="22">
    <location>
        <begin position="24"/>
        <end position="59"/>
    </location>
</feature>
<dbReference type="Gene3D" id="2.60.120.620">
    <property type="entry name" value="q2cbj1_9rhob like domain"/>
    <property type="match status" value="1"/>
</dbReference>
<dbReference type="Proteomes" id="UP000601435">
    <property type="component" value="Unassembled WGS sequence"/>
</dbReference>
<reference evidence="24" key="1">
    <citation type="submission" date="2021-02" db="EMBL/GenBank/DDBJ databases">
        <authorList>
            <person name="Dougan E. K."/>
            <person name="Rhodes N."/>
            <person name="Thang M."/>
            <person name="Chan C."/>
        </authorList>
    </citation>
    <scope>NUCLEOTIDE SEQUENCE</scope>
</reference>
<feature type="compositionally biased region" description="Acidic residues" evidence="21">
    <location>
        <begin position="1271"/>
        <end position="1298"/>
    </location>
</feature>
<keyword evidence="18" id="KW-0594">Phospholipid biosynthesis</keyword>
<keyword evidence="15" id="KW-0443">Lipid metabolism</keyword>
<evidence type="ECO:0000256" key="8">
    <source>
        <dbReference type="ARBA" id="ARBA00022723"/>
    </source>
</evidence>
<keyword evidence="11" id="KW-0223">Dioxygenase</keyword>
<evidence type="ECO:0000256" key="11">
    <source>
        <dbReference type="ARBA" id="ARBA00022964"/>
    </source>
</evidence>
<feature type="compositionally biased region" description="Low complexity" evidence="21">
    <location>
        <begin position="1463"/>
        <end position="1474"/>
    </location>
</feature>
<evidence type="ECO:0000259" key="22">
    <source>
        <dbReference type="PROSITE" id="PS50222"/>
    </source>
</evidence>
<dbReference type="SMART" id="SM00054">
    <property type="entry name" value="EFh"/>
    <property type="match status" value="4"/>
</dbReference>
<evidence type="ECO:0000256" key="17">
    <source>
        <dbReference type="ARBA" id="ARBA00023180"/>
    </source>
</evidence>
<dbReference type="Pfam" id="PF01553">
    <property type="entry name" value="Acyltransferase"/>
    <property type="match status" value="1"/>
</dbReference>
<dbReference type="PROSITE" id="PS50222">
    <property type="entry name" value="EF_HAND_2"/>
    <property type="match status" value="4"/>
</dbReference>
<feature type="region of interest" description="Disordered" evidence="21">
    <location>
        <begin position="1190"/>
        <end position="1496"/>
    </location>
</feature>
<evidence type="ECO:0000256" key="13">
    <source>
        <dbReference type="ARBA" id="ARBA00023002"/>
    </source>
</evidence>
<feature type="compositionally biased region" description="Basic and acidic residues" evidence="21">
    <location>
        <begin position="1314"/>
        <end position="1346"/>
    </location>
</feature>
<dbReference type="SUPFAM" id="SSF53474">
    <property type="entry name" value="alpha/beta-Hydrolases"/>
    <property type="match status" value="1"/>
</dbReference>
<feature type="domain" description="Fe2OG dioxygenase" evidence="23">
    <location>
        <begin position="980"/>
        <end position="1087"/>
    </location>
</feature>
<keyword evidence="13" id="KW-0560">Oxidoreductase</keyword>
<feature type="compositionally biased region" description="Basic and acidic residues" evidence="21">
    <location>
        <begin position="1198"/>
        <end position="1207"/>
    </location>
</feature>
<dbReference type="PANTHER" id="PTHR23063">
    <property type="entry name" value="PHOSPHOLIPID ACYLTRANSFERASE"/>
    <property type="match status" value="1"/>
</dbReference>
<evidence type="ECO:0000256" key="12">
    <source>
        <dbReference type="ARBA" id="ARBA00022989"/>
    </source>
</evidence>